<dbReference type="eggNOG" id="COG1357">
    <property type="taxonomic scope" value="Bacteria"/>
</dbReference>
<gene>
    <name evidence="2" type="ORF">GKIL_3913</name>
</gene>
<dbReference type="Gene3D" id="3.40.50.10140">
    <property type="entry name" value="Toll/interleukin-1 receptor homology (TIR) domain"/>
    <property type="match status" value="1"/>
</dbReference>
<dbReference type="Pfam" id="PF13676">
    <property type="entry name" value="TIR_2"/>
    <property type="match status" value="1"/>
</dbReference>
<organism evidence="2 3">
    <name type="scientific">Gloeobacter kilaueensis (strain ATCC BAA-2537 / CCAP 1431/1 / ULC 316 / JS1)</name>
    <dbReference type="NCBI Taxonomy" id="1183438"/>
    <lineage>
        <taxon>Bacteria</taxon>
        <taxon>Bacillati</taxon>
        <taxon>Cyanobacteriota</taxon>
        <taxon>Cyanophyceae</taxon>
        <taxon>Gloeobacterales</taxon>
        <taxon>Gloeobacteraceae</taxon>
        <taxon>Gloeobacter</taxon>
    </lineage>
</organism>
<dbReference type="AlphaFoldDB" id="U5QR76"/>
<dbReference type="PROSITE" id="PS50104">
    <property type="entry name" value="TIR"/>
    <property type="match status" value="1"/>
</dbReference>
<dbReference type="InterPro" id="IPR001646">
    <property type="entry name" value="5peptide_repeat"/>
</dbReference>
<name>U5QR76_GLOK1</name>
<dbReference type="PANTHER" id="PTHR14136:SF17">
    <property type="entry name" value="BTB_POZ DOMAIN-CONTAINING PROTEIN KCTD9"/>
    <property type="match status" value="1"/>
</dbReference>
<dbReference type="GO" id="GO:0007165">
    <property type="term" value="P:signal transduction"/>
    <property type="evidence" value="ECO:0007669"/>
    <property type="project" value="InterPro"/>
</dbReference>
<accession>U5QR76</accession>
<dbReference type="SUPFAM" id="SSF52200">
    <property type="entry name" value="Toll/Interleukin receptor TIR domain"/>
    <property type="match status" value="1"/>
</dbReference>
<keyword evidence="3" id="KW-1185">Reference proteome</keyword>
<dbReference type="Pfam" id="PF00805">
    <property type="entry name" value="Pentapeptide"/>
    <property type="match status" value="1"/>
</dbReference>
<dbReference type="InterPro" id="IPR000157">
    <property type="entry name" value="TIR_dom"/>
</dbReference>
<sequence>MANDQHLARLKQSIAAWNQWRQNNPIRPDFVGADLAWLDLSTADLHDADLSWANLQNTVLSGADLGRAQLQEAILNGADLHSANLRLANLTAADLAGADLSFAQLFDTVLADVDLSTALGLESCLHFGPSILDHRTLERSCGLPLVFLRGCGLSEPVVTFAIALAGQQLPPSCFISYSSRDQIFVNRLYSDLQTMGVRCWLACEDADSASKWRIGVDQPLRWGERLVVVLSEHSLRSSWIEQEIEAIFLREGEEHQLLIHALRIDDDMTQTAMGWPAQLYSSRNVIDFRGWSDRAGHYAQGLERLVWQLSKEGSGVRG</sequence>
<evidence type="ECO:0000313" key="2">
    <source>
        <dbReference type="EMBL" id="AGY60159.1"/>
    </source>
</evidence>
<dbReference type="HOGENOM" id="CLU_066399_0_0_3"/>
<dbReference type="Gene3D" id="2.160.20.80">
    <property type="entry name" value="E3 ubiquitin-protein ligase SopA"/>
    <property type="match status" value="1"/>
</dbReference>
<dbReference type="SUPFAM" id="SSF141571">
    <property type="entry name" value="Pentapeptide repeat-like"/>
    <property type="match status" value="1"/>
</dbReference>
<dbReference type="InterPro" id="IPR051082">
    <property type="entry name" value="Pentapeptide-BTB/POZ_domain"/>
</dbReference>
<protein>
    <submittedName>
        <fullName evidence="2">Pentapeptide repeat-containing protein</fullName>
    </submittedName>
</protein>
<dbReference type="OrthoDB" id="551549at2"/>
<dbReference type="PANTHER" id="PTHR14136">
    <property type="entry name" value="BTB_POZ DOMAIN-CONTAINING PROTEIN KCTD9"/>
    <property type="match status" value="1"/>
</dbReference>
<dbReference type="Proteomes" id="UP000017396">
    <property type="component" value="Chromosome"/>
</dbReference>
<dbReference type="EMBL" id="CP003587">
    <property type="protein sequence ID" value="AGY60159.1"/>
    <property type="molecule type" value="Genomic_DNA"/>
</dbReference>
<feature type="domain" description="TIR" evidence="1">
    <location>
        <begin position="169"/>
        <end position="313"/>
    </location>
</feature>
<proteinExistence type="predicted"/>
<dbReference type="InterPro" id="IPR035897">
    <property type="entry name" value="Toll_tir_struct_dom_sf"/>
</dbReference>
<evidence type="ECO:0000259" key="1">
    <source>
        <dbReference type="PROSITE" id="PS50104"/>
    </source>
</evidence>
<reference evidence="2 3" key="1">
    <citation type="journal article" date="2013" name="PLoS ONE">
        <title>Cultivation and Complete Genome Sequencing of Gloeobacter kilaueensis sp. nov., from a Lava Cave in Kilauea Caldera, Hawai'i.</title>
        <authorList>
            <person name="Saw J.H."/>
            <person name="Schatz M."/>
            <person name="Brown M.V."/>
            <person name="Kunkel D.D."/>
            <person name="Foster J.S."/>
            <person name="Shick H."/>
            <person name="Christensen S."/>
            <person name="Hou S."/>
            <person name="Wan X."/>
            <person name="Donachie S.P."/>
        </authorList>
    </citation>
    <scope>NUCLEOTIDE SEQUENCE [LARGE SCALE GENOMIC DNA]</scope>
    <source>
        <strain evidence="3">JS</strain>
    </source>
</reference>
<dbReference type="RefSeq" id="WP_023175489.1">
    <property type="nucleotide sequence ID" value="NC_022600.1"/>
</dbReference>
<dbReference type="STRING" id="1183438.GKIL_3913"/>
<evidence type="ECO:0000313" key="3">
    <source>
        <dbReference type="Proteomes" id="UP000017396"/>
    </source>
</evidence>
<dbReference type="KEGG" id="glj:GKIL_3913"/>